<dbReference type="RefSeq" id="WP_151122490.1">
    <property type="nucleotide sequence ID" value="NZ_CP088081.1"/>
</dbReference>
<organism evidence="2 3">
    <name type="scientific">Ideonella dechloratans</name>
    <dbReference type="NCBI Taxonomy" id="36863"/>
    <lineage>
        <taxon>Bacteria</taxon>
        <taxon>Pseudomonadati</taxon>
        <taxon>Pseudomonadota</taxon>
        <taxon>Betaproteobacteria</taxon>
        <taxon>Burkholderiales</taxon>
        <taxon>Sphaerotilaceae</taxon>
        <taxon>Ideonella</taxon>
    </lineage>
</organism>
<feature type="chain" id="PRO_5024818691" description="Acyloxyacyl hydrolase" evidence="1">
    <location>
        <begin position="29"/>
        <end position="221"/>
    </location>
</feature>
<evidence type="ECO:0000313" key="2">
    <source>
        <dbReference type="EMBL" id="KAB0584550.1"/>
    </source>
</evidence>
<gene>
    <name evidence="2" type="ORF">F7Q92_03290</name>
</gene>
<comment type="caution">
    <text evidence="2">The sequence shown here is derived from an EMBL/GenBank/DDBJ whole genome shotgun (WGS) entry which is preliminary data.</text>
</comment>
<dbReference type="Proteomes" id="UP000430120">
    <property type="component" value="Unassembled WGS sequence"/>
</dbReference>
<dbReference type="EMBL" id="VZPB01000005">
    <property type="protein sequence ID" value="KAB0584550.1"/>
    <property type="molecule type" value="Genomic_DNA"/>
</dbReference>
<name>A0A643FIM5_IDEDE</name>
<sequence length="221" mass="23867">MTRRIAARPPVAVLALAAASLFSPSGWAQTDQGSSNPPGGIWSVGLYGGTLYKDNLLDLLPHALKGDTRSQNSHMAGVLLRRSLDNPGWVNAWGDWGGMPVFTDIEFGAFHHNGLLHSDELVAAWRIGATGVQWRGLNVDVAGSFGLSHALNKPPYDNPDHTDEKNYATLFYMSPEIALRHDALPGWSLALRLHHRSGIYGVVAPSHVGSNHVGLLLTRAL</sequence>
<proteinExistence type="predicted"/>
<accession>A0A643FIM5</accession>
<reference evidence="2 3" key="1">
    <citation type="submission" date="2019-09" db="EMBL/GenBank/DDBJ databases">
        <title>Draft genome sequences of 48 bacterial type strains from the CCUG.</title>
        <authorList>
            <person name="Tunovic T."/>
            <person name="Pineiro-Iglesias B."/>
            <person name="Unosson C."/>
            <person name="Inganas E."/>
            <person name="Ohlen M."/>
            <person name="Cardew S."/>
            <person name="Jensie-Markopoulos S."/>
            <person name="Salva-Serra F."/>
            <person name="Jaen-Luchoro D."/>
            <person name="Karlsson R."/>
            <person name="Svensson-Stadler L."/>
            <person name="Chun J."/>
            <person name="Moore E."/>
        </authorList>
    </citation>
    <scope>NUCLEOTIDE SEQUENCE [LARGE SCALE GENOMIC DNA]</scope>
    <source>
        <strain evidence="2 3">CCUG 30977</strain>
    </source>
</reference>
<evidence type="ECO:0000313" key="3">
    <source>
        <dbReference type="Proteomes" id="UP000430120"/>
    </source>
</evidence>
<evidence type="ECO:0008006" key="4">
    <source>
        <dbReference type="Google" id="ProtNLM"/>
    </source>
</evidence>
<keyword evidence="3" id="KW-1185">Reference proteome</keyword>
<dbReference type="OrthoDB" id="323914at2"/>
<protein>
    <recommendedName>
        <fullName evidence="4">Acyloxyacyl hydrolase</fullName>
    </recommendedName>
</protein>
<dbReference type="AlphaFoldDB" id="A0A643FIM5"/>
<keyword evidence="1" id="KW-0732">Signal</keyword>
<feature type="signal peptide" evidence="1">
    <location>
        <begin position="1"/>
        <end position="28"/>
    </location>
</feature>
<evidence type="ECO:0000256" key="1">
    <source>
        <dbReference type="SAM" id="SignalP"/>
    </source>
</evidence>